<evidence type="ECO:0000256" key="1">
    <source>
        <dbReference type="ARBA" id="ARBA00023002"/>
    </source>
</evidence>
<dbReference type="EMBL" id="JAATEN010000031">
    <property type="protein sequence ID" value="NJQ03803.1"/>
    <property type="molecule type" value="Genomic_DNA"/>
</dbReference>
<proteinExistence type="predicted"/>
<dbReference type="RefSeq" id="WP_168104426.1">
    <property type="nucleotide sequence ID" value="NZ_JAATEN010000031.1"/>
</dbReference>
<dbReference type="PANTHER" id="PTHR35176">
    <property type="entry name" value="HEME OXYGENASE HI_0854-RELATED"/>
    <property type="match status" value="1"/>
</dbReference>
<dbReference type="PANTHER" id="PTHR35176:SF4">
    <property type="entry name" value="PYRIDOXAMINE 5'-PHOSPHATE OXIDASE-RELATED FMN-BINDING"/>
    <property type="match status" value="1"/>
</dbReference>
<dbReference type="Proteomes" id="UP000695264">
    <property type="component" value="Unassembled WGS sequence"/>
</dbReference>
<keyword evidence="1" id="KW-0560">Oxidoreductase</keyword>
<reference evidence="3 4" key="1">
    <citation type="submission" date="2020-03" db="EMBL/GenBank/DDBJ databases">
        <title>WGS of actinomycetes isolated from Thailand.</title>
        <authorList>
            <person name="Thawai C."/>
        </authorList>
    </citation>
    <scope>NUCLEOTIDE SEQUENCE [LARGE SCALE GENOMIC DNA]</scope>
    <source>
        <strain evidence="3 4">PLAI 1-29</strain>
    </source>
</reference>
<dbReference type="Pfam" id="PF01243">
    <property type="entry name" value="PNPOx_N"/>
    <property type="match status" value="1"/>
</dbReference>
<dbReference type="SUPFAM" id="SSF50475">
    <property type="entry name" value="FMN-binding split barrel"/>
    <property type="match status" value="1"/>
</dbReference>
<feature type="domain" description="Pyridoxamine 5'-phosphate oxidase N-terminal" evidence="2">
    <location>
        <begin position="29"/>
        <end position="130"/>
    </location>
</feature>
<gene>
    <name evidence="3" type="ORF">HCK00_25625</name>
</gene>
<name>A0ABX1C2Z2_9ACTN</name>
<dbReference type="Gene3D" id="2.30.110.10">
    <property type="entry name" value="Electron Transport, Fmn-binding Protein, Chain A"/>
    <property type="match status" value="1"/>
</dbReference>
<evidence type="ECO:0000313" key="4">
    <source>
        <dbReference type="Proteomes" id="UP000695264"/>
    </source>
</evidence>
<dbReference type="InterPro" id="IPR052019">
    <property type="entry name" value="F420H2_bilvrd_red/Heme_oxyg"/>
</dbReference>
<evidence type="ECO:0000313" key="3">
    <source>
        <dbReference type="EMBL" id="NJQ03803.1"/>
    </source>
</evidence>
<keyword evidence="4" id="KW-1185">Reference proteome</keyword>
<organism evidence="3 4">
    <name type="scientific">Streptomyces zingiberis</name>
    <dbReference type="NCBI Taxonomy" id="2053010"/>
    <lineage>
        <taxon>Bacteria</taxon>
        <taxon>Bacillati</taxon>
        <taxon>Actinomycetota</taxon>
        <taxon>Actinomycetes</taxon>
        <taxon>Kitasatosporales</taxon>
        <taxon>Streptomycetaceae</taxon>
        <taxon>Streptomyces</taxon>
    </lineage>
</organism>
<protein>
    <submittedName>
        <fullName evidence="3">Pyridoxamine 5'-phosphate oxidase family protein</fullName>
    </submittedName>
</protein>
<accession>A0ABX1C2Z2</accession>
<sequence>MAGNPGTPYDVELDPRYSHEGARPASWTETRRLLAEAELYWIATVHPAARPHLTPVAGAWHDGALWFVSLPQERKVRNLADNARCSLLTGTNRLATGVDIVVEGRALRVADPARMEKAAATFRAKYGAMWDYEVDGEVVTGSVGRAWMFSVTPETVFAFTKGCVAQTRWRFPV</sequence>
<evidence type="ECO:0000259" key="2">
    <source>
        <dbReference type="Pfam" id="PF01243"/>
    </source>
</evidence>
<dbReference type="InterPro" id="IPR011576">
    <property type="entry name" value="Pyridox_Oxase_N"/>
</dbReference>
<comment type="caution">
    <text evidence="3">The sequence shown here is derived from an EMBL/GenBank/DDBJ whole genome shotgun (WGS) entry which is preliminary data.</text>
</comment>
<dbReference type="InterPro" id="IPR012349">
    <property type="entry name" value="Split_barrel_FMN-bd"/>
</dbReference>